<keyword evidence="1" id="KW-0812">Transmembrane</keyword>
<protein>
    <submittedName>
        <fullName evidence="2">Uncharacterized protein</fullName>
    </submittedName>
</protein>
<evidence type="ECO:0000313" key="2">
    <source>
        <dbReference type="EMBL" id="BBX26193.1"/>
    </source>
</evidence>
<sequence length="103" mass="10856">MVSGDGTADAVEGRYGPAGFSAALTTILLVDFLTWICLPWIVVVIFFLAPFFLLTLAVSAIVARRTERAGQVGRGIFIGTLAGPLSLLIYLPAFLVASTLGIL</sequence>
<evidence type="ECO:0000313" key="3">
    <source>
        <dbReference type="Proteomes" id="UP000466906"/>
    </source>
</evidence>
<proteinExistence type="predicted"/>
<keyword evidence="3" id="KW-1185">Reference proteome</keyword>
<reference evidence="2 3" key="1">
    <citation type="journal article" date="2019" name="Emerg. Microbes Infect.">
        <title>Comprehensive subspecies identification of 175 nontuberculous mycobacteria species based on 7547 genomic profiles.</title>
        <authorList>
            <person name="Matsumoto Y."/>
            <person name="Kinjo T."/>
            <person name="Motooka D."/>
            <person name="Nabeya D."/>
            <person name="Jung N."/>
            <person name="Uechi K."/>
            <person name="Horii T."/>
            <person name="Iida T."/>
            <person name="Fujita J."/>
            <person name="Nakamura S."/>
        </authorList>
    </citation>
    <scope>NUCLEOTIDE SEQUENCE [LARGE SCALE GENOMIC DNA]</scope>
    <source>
        <strain evidence="2 3">JCM 12272</strain>
    </source>
</reference>
<accession>A0A6N4UQP6</accession>
<dbReference type="AlphaFoldDB" id="A0A6N4UQP6"/>
<gene>
    <name evidence="2" type="ORF">MALV_13180</name>
</gene>
<keyword evidence="1" id="KW-0472">Membrane</keyword>
<dbReference type="KEGG" id="malv:MALV_13180"/>
<feature type="transmembrane region" description="Helical" evidence="1">
    <location>
        <begin position="75"/>
        <end position="97"/>
    </location>
</feature>
<keyword evidence="1" id="KW-1133">Transmembrane helix</keyword>
<organism evidence="2 3">
    <name type="scientific">Mycolicibacterium alvei</name>
    <dbReference type="NCBI Taxonomy" id="67081"/>
    <lineage>
        <taxon>Bacteria</taxon>
        <taxon>Bacillati</taxon>
        <taxon>Actinomycetota</taxon>
        <taxon>Actinomycetes</taxon>
        <taxon>Mycobacteriales</taxon>
        <taxon>Mycobacteriaceae</taxon>
        <taxon>Mycolicibacterium</taxon>
    </lineage>
</organism>
<name>A0A6N4UQP6_9MYCO</name>
<dbReference type="EMBL" id="AP022565">
    <property type="protein sequence ID" value="BBX26193.1"/>
    <property type="molecule type" value="Genomic_DNA"/>
</dbReference>
<feature type="transmembrane region" description="Helical" evidence="1">
    <location>
        <begin position="38"/>
        <end position="63"/>
    </location>
</feature>
<evidence type="ECO:0000256" key="1">
    <source>
        <dbReference type="SAM" id="Phobius"/>
    </source>
</evidence>
<dbReference type="Proteomes" id="UP000466906">
    <property type="component" value="Chromosome"/>
</dbReference>